<dbReference type="PANTHER" id="PTHR13596">
    <property type="entry name" value="SMALL EDRK-RICH FACTOR 1"/>
    <property type="match status" value="1"/>
</dbReference>
<feature type="domain" description="Small EDRK-rich factor-like N-terminal" evidence="4">
    <location>
        <begin position="159"/>
        <end position="191"/>
    </location>
</feature>
<dbReference type="Proteomes" id="UP000193944">
    <property type="component" value="Unassembled WGS sequence"/>
</dbReference>
<keyword evidence="3" id="KW-0812">Transmembrane</keyword>
<feature type="transmembrane region" description="Helical" evidence="3">
    <location>
        <begin position="6"/>
        <end position="24"/>
    </location>
</feature>
<dbReference type="PANTHER" id="PTHR13596:SF0">
    <property type="entry name" value="SI:CH211-39K3.2-RELATED"/>
    <property type="match status" value="1"/>
</dbReference>
<evidence type="ECO:0000256" key="3">
    <source>
        <dbReference type="SAM" id="Phobius"/>
    </source>
</evidence>
<dbReference type="AlphaFoldDB" id="A0A1Y1VS56"/>
<dbReference type="Pfam" id="PF04419">
    <property type="entry name" value="SERF-like_N"/>
    <property type="match status" value="1"/>
</dbReference>
<evidence type="ECO:0000256" key="2">
    <source>
        <dbReference type="SAM" id="MobiDB-lite"/>
    </source>
</evidence>
<sequence>MLLKIIIEILILWVIFALFMEILVRKRGPIGGIQYYEKAVQERAIELGLITRKGLKNQKICSSILLIAIDLIIPFIMIVFINGAQSYWDLIWQYYVLFMGQELYDWFIVDIWWVTLTDWWVIPGIEDLNYLWHDPKIKFFNKIKLIPISAVLAIIVGGGNQREKAREKNLKKQQQQQKGNKNSGLSNLQRKEKDAEIMRQKQAAAAAKKAGGK</sequence>
<dbReference type="InterPro" id="IPR040211">
    <property type="entry name" value="SERF1/2-like"/>
</dbReference>
<dbReference type="STRING" id="1754192.A0A1Y1VS56"/>
<keyword evidence="3" id="KW-0472">Membrane</keyword>
<evidence type="ECO:0000313" key="5">
    <source>
        <dbReference type="EMBL" id="ORX64109.1"/>
    </source>
</evidence>
<dbReference type="EMBL" id="MCFG01000556">
    <property type="protein sequence ID" value="ORX64109.1"/>
    <property type="molecule type" value="Genomic_DNA"/>
</dbReference>
<organism evidence="5 6">
    <name type="scientific">Anaeromyces robustus</name>
    <dbReference type="NCBI Taxonomy" id="1754192"/>
    <lineage>
        <taxon>Eukaryota</taxon>
        <taxon>Fungi</taxon>
        <taxon>Fungi incertae sedis</taxon>
        <taxon>Chytridiomycota</taxon>
        <taxon>Chytridiomycota incertae sedis</taxon>
        <taxon>Neocallimastigomycetes</taxon>
        <taxon>Neocallimastigales</taxon>
        <taxon>Neocallimastigaceae</taxon>
        <taxon>Anaeromyces</taxon>
    </lineage>
</organism>
<dbReference type="InterPro" id="IPR007513">
    <property type="entry name" value="SERF-like_N"/>
</dbReference>
<name>A0A1Y1VS56_9FUNG</name>
<comment type="similarity">
    <text evidence="1">Belongs to the SERF family.</text>
</comment>
<feature type="region of interest" description="Disordered" evidence="2">
    <location>
        <begin position="165"/>
        <end position="213"/>
    </location>
</feature>
<feature type="compositionally biased region" description="Low complexity" evidence="2">
    <location>
        <begin position="200"/>
        <end position="213"/>
    </location>
</feature>
<comment type="caution">
    <text evidence="5">The sequence shown here is derived from an EMBL/GenBank/DDBJ whole genome shotgun (WGS) entry which is preliminary data.</text>
</comment>
<feature type="compositionally biased region" description="Low complexity" evidence="2">
    <location>
        <begin position="172"/>
        <end position="182"/>
    </location>
</feature>
<gene>
    <name evidence="5" type="ORF">BCR32DRAFT_298210</name>
</gene>
<evidence type="ECO:0000259" key="4">
    <source>
        <dbReference type="Pfam" id="PF04419"/>
    </source>
</evidence>
<protein>
    <submittedName>
        <fullName evidence="5">4F5-domain-containing protein</fullName>
    </submittedName>
</protein>
<proteinExistence type="inferred from homology"/>
<evidence type="ECO:0000256" key="1">
    <source>
        <dbReference type="ARBA" id="ARBA00007309"/>
    </source>
</evidence>
<accession>A0A1Y1VS56</accession>
<keyword evidence="3" id="KW-1133">Transmembrane helix</keyword>
<keyword evidence="6" id="KW-1185">Reference proteome</keyword>
<feature type="transmembrane region" description="Helical" evidence="3">
    <location>
        <begin position="143"/>
        <end position="160"/>
    </location>
</feature>
<feature type="compositionally biased region" description="Basic and acidic residues" evidence="2">
    <location>
        <begin position="189"/>
        <end position="199"/>
    </location>
</feature>
<reference evidence="5 6" key="2">
    <citation type="submission" date="2016-08" db="EMBL/GenBank/DDBJ databases">
        <title>Pervasive Adenine N6-methylation of Active Genes in Fungi.</title>
        <authorList>
            <consortium name="DOE Joint Genome Institute"/>
            <person name="Mondo S.J."/>
            <person name="Dannebaum R.O."/>
            <person name="Kuo R.C."/>
            <person name="Labutti K."/>
            <person name="Haridas S."/>
            <person name="Kuo A."/>
            <person name="Salamov A."/>
            <person name="Ahrendt S.R."/>
            <person name="Lipzen A."/>
            <person name="Sullivan W."/>
            <person name="Andreopoulos W.B."/>
            <person name="Clum A."/>
            <person name="Lindquist E."/>
            <person name="Daum C."/>
            <person name="Ramamoorthy G.K."/>
            <person name="Gryganskyi A."/>
            <person name="Culley D."/>
            <person name="Magnuson J.K."/>
            <person name="James T.Y."/>
            <person name="O'Malley M.A."/>
            <person name="Stajich J.E."/>
            <person name="Spatafora J.W."/>
            <person name="Visel A."/>
            <person name="Grigoriev I.V."/>
        </authorList>
    </citation>
    <scope>NUCLEOTIDE SEQUENCE [LARGE SCALE GENOMIC DNA]</scope>
    <source>
        <strain evidence="5 6">S4</strain>
    </source>
</reference>
<evidence type="ECO:0000313" key="6">
    <source>
        <dbReference type="Proteomes" id="UP000193944"/>
    </source>
</evidence>
<reference evidence="5 6" key="1">
    <citation type="submission" date="2016-08" db="EMBL/GenBank/DDBJ databases">
        <title>A Parts List for Fungal Cellulosomes Revealed by Comparative Genomics.</title>
        <authorList>
            <consortium name="DOE Joint Genome Institute"/>
            <person name="Haitjema C.H."/>
            <person name="Gilmore S.P."/>
            <person name="Henske J.K."/>
            <person name="Solomon K.V."/>
            <person name="De Groot R."/>
            <person name="Kuo A."/>
            <person name="Mondo S.J."/>
            <person name="Salamov A.A."/>
            <person name="Labutti K."/>
            <person name="Zhao Z."/>
            <person name="Chiniquy J."/>
            <person name="Barry K."/>
            <person name="Brewer H.M."/>
            <person name="Purvine S.O."/>
            <person name="Wright A.T."/>
            <person name="Boxma B."/>
            <person name="Van Alen T."/>
            <person name="Hackstein J.H."/>
            <person name="Baker S.E."/>
            <person name="Grigoriev I.V."/>
            <person name="O'Malley M.A."/>
        </authorList>
    </citation>
    <scope>NUCLEOTIDE SEQUENCE [LARGE SCALE GENOMIC DNA]</scope>
    <source>
        <strain evidence="5 6">S4</strain>
    </source>
</reference>
<feature type="transmembrane region" description="Helical" evidence="3">
    <location>
        <begin position="60"/>
        <end position="83"/>
    </location>
</feature>